<feature type="transmembrane region" description="Helical" evidence="1">
    <location>
        <begin position="58"/>
        <end position="84"/>
    </location>
</feature>
<keyword evidence="3" id="KW-1185">Reference proteome</keyword>
<keyword evidence="1" id="KW-1133">Transmembrane helix</keyword>
<organism evidence="2 3">
    <name type="scientific">Ureaplasma ceti</name>
    <dbReference type="NCBI Taxonomy" id="3119530"/>
    <lineage>
        <taxon>Bacteria</taxon>
        <taxon>Bacillati</taxon>
        <taxon>Mycoplasmatota</taxon>
        <taxon>Mycoplasmoidales</taxon>
        <taxon>Mycoplasmoidaceae</taxon>
        <taxon>Ureaplasma</taxon>
    </lineage>
</organism>
<accession>A0ABP9U5W6</accession>
<evidence type="ECO:0000256" key="1">
    <source>
        <dbReference type="SAM" id="Phobius"/>
    </source>
</evidence>
<dbReference type="RefSeq" id="WP_353289601.1">
    <property type="nucleotide sequence ID" value="NZ_BAABQM010000001.1"/>
</dbReference>
<evidence type="ECO:0000313" key="2">
    <source>
        <dbReference type="EMBL" id="GAA5414435.1"/>
    </source>
</evidence>
<proteinExistence type="predicted"/>
<feature type="transmembrane region" description="Helical" evidence="1">
    <location>
        <begin position="28"/>
        <end position="46"/>
    </location>
</feature>
<protein>
    <submittedName>
        <fullName evidence="2">Uncharacterized protein</fullName>
    </submittedName>
</protein>
<sequence length="229" mass="26591">MELNITKTNFKQKVSTAVNHSFFGNDMAFAWTYLGLAIAFWFLSIPSYLLPQHDHSKYIILGGLIPLLILNIIIQTILLINVFNEFGKEFYKTWRFYILVWMLLCYWIGLPIAFHYIIKDYTAYAHLFDGLNGADKAGTNIPGVDTVHDPKVTEITIGIWFDIIFTFMNLIASVVMVVFIWKERHQMNNLAIVDEKEVEKYVLEHKDQLEADTTNRLDTSSKDKIKKTE</sequence>
<gene>
    <name evidence="2" type="ORF">UREOM_1460</name>
</gene>
<evidence type="ECO:0000313" key="3">
    <source>
        <dbReference type="Proteomes" id="UP001449582"/>
    </source>
</evidence>
<comment type="caution">
    <text evidence="2">The sequence shown here is derived from an EMBL/GenBank/DDBJ whole genome shotgun (WGS) entry which is preliminary data.</text>
</comment>
<keyword evidence="1" id="KW-0472">Membrane</keyword>
<name>A0ABP9U5W6_9BACT</name>
<dbReference type="Proteomes" id="UP001449582">
    <property type="component" value="Unassembled WGS sequence"/>
</dbReference>
<feature type="transmembrane region" description="Helical" evidence="1">
    <location>
        <begin position="96"/>
        <end position="118"/>
    </location>
</feature>
<feature type="transmembrane region" description="Helical" evidence="1">
    <location>
        <begin position="157"/>
        <end position="181"/>
    </location>
</feature>
<reference evidence="2" key="1">
    <citation type="submission" date="2024-02" db="EMBL/GenBank/DDBJ databases">
        <title>Draft genome sequence of new strains in genus Ureaplasma.</title>
        <authorList>
            <person name="Nakajima Y."/>
            <person name="Segawa T."/>
        </authorList>
    </citation>
    <scope>NUCLEOTIDE SEQUENCE [LARGE SCALE GENOMIC DNA]</scope>
    <source>
        <strain evidence="2">OM1</strain>
    </source>
</reference>
<keyword evidence="1" id="KW-0812">Transmembrane</keyword>
<dbReference type="EMBL" id="BAABQM010000001">
    <property type="protein sequence ID" value="GAA5414435.1"/>
    <property type="molecule type" value="Genomic_DNA"/>
</dbReference>